<dbReference type="RefSeq" id="WP_014277993.1">
    <property type="nucleotide sequence ID" value="NC_016641.1"/>
</dbReference>
<dbReference type="AlphaFoldDB" id="G7VY32"/>
<dbReference type="EMBL" id="CP003107">
    <property type="protein sequence ID" value="AET57210.1"/>
    <property type="molecule type" value="Genomic_DNA"/>
</dbReference>
<dbReference type="KEGG" id="pta:HPL003_02145"/>
<evidence type="ECO:0000313" key="1">
    <source>
        <dbReference type="EMBL" id="AET57210.1"/>
    </source>
</evidence>
<dbReference type="Proteomes" id="UP000005876">
    <property type="component" value="Chromosome"/>
</dbReference>
<protein>
    <submittedName>
        <fullName evidence="1">Uncharacterized protein</fullName>
    </submittedName>
</protein>
<dbReference type="HOGENOM" id="CLU_2143399_0_0_9"/>
<reference evidence="1 2" key="3">
    <citation type="journal article" date="2012" name="J. Bacteriol.">
        <title>Genome Sequence of Paenibacillus terrae HPL-003, a Xylanase-Producing Bacterium Isolated from Soil Found in Forest Residue.</title>
        <authorList>
            <person name="Shin S.H."/>
            <person name="Kim S."/>
            <person name="Kim J.Y."/>
            <person name="Song H.Y."/>
            <person name="Cho S.J."/>
            <person name="Kim D.R."/>
            <person name="Lee K.I."/>
            <person name="Lim H.K."/>
            <person name="Park N.J."/>
            <person name="Hwang I.T."/>
            <person name="Yang K.S."/>
        </authorList>
    </citation>
    <scope>NUCLEOTIDE SEQUENCE [LARGE SCALE GENOMIC DNA]</scope>
    <source>
        <strain evidence="1 2">HPL-003</strain>
    </source>
</reference>
<dbReference type="OrthoDB" id="2519014at2"/>
<organism evidence="1 2">
    <name type="scientific">Paenibacillus terrae (strain HPL-003)</name>
    <dbReference type="NCBI Taxonomy" id="985665"/>
    <lineage>
        <taxon>Bacteria</taxon>
        <taxon>Bacillati</taxon>
        <taxon>Bacillota</taxon>
        <taxon>Bacilli</taxon>
        <taxon>Bacillales</taxon>
        <taxon>Paenibacillaceae</taxon>
        <taxon>Paenibacillus</taxon>
    </lineage>
</organism>
<gene>
    <name evidence="1" type="ordered locus">HPL003_02145</name>
</gene>
<dbReference type="eggNOG" id="COG3385">
    <property type="taxonomic scope" value="Bacteria"/>
</dbReference>
<name>G7VY32_PAETH</name>
<evidence type="ECO:0000313" key="2">
    <source>
        <dbReference type="Proteomes" id="UP000005876"/>
    </source>
</evidence>
<sequence length="112" mass="13108">MSSNTSDVNIWSYYYDGPHLFDQSGLLKTYVWAMNVVVPQVVLQSGLEYPCFIAFGISLTKNEGLSKIDLAKQMLLMMRESATCRLWVAMDRWYLRKDFFTFLEAHQFRLGY</sequence>
<dbReference type="STRING" id="985665.HPL003_02145"/>
<reference evidence="2" key="1">
    <citation type="submission" date="2011-11" db="EMBL/GenBank/DDBJ databases">
        <title>Complete sequence of Paenibacillus terrae HPL-003.</title>
        <authorList>
            <person name="Shin S.H."/>
            <person name="Kim S."/>
            <person name="Kim J.Y."/>
        </authorList>
    </citation>
    <scope>NUCLEOTIDE SEQUENCE [LARGE SCALE GENOMIC DNA]</scope>
    <source>
        <strain evidence="2">HPL-003</strain>
    </source>
</reference>
<reference key="2">
    <citation type="submission" date="2011-11" db="EMBL/GenBank/DDBJ databases">
        <authorList>
            <person name="Shin S.H."/>
            <person name="Kim S."/>
            <person name="Kim J.Y."/>
        </authorList>
    </citation>
    <scope>NUCLEOTIDE SEQUENCE</scope>
    <source>
        <strain>HPL-003</strain>
    </source>
</reference>
<proteinExistence type="predicted"/>
<accession>G7VY32</accession>